<evidence type="ECO:0000313" key="2">
    <source>
        <dbReference type="Proteomes" id="UP000031950"/>
    </source>
</evidence>
<dbReference type="RefSeq" id="WP_268747470.1">
    <property type="nucleotide sequence ID" value="NZ_JXRQ01000024.1"/>
</dbReference>
<comment type="caution">
    <text evidence="1">The sequence shown here is derived from an EMBL/GenBank/DDBJ whole genome shotgun (WGS) entry which is preliminary data.</text>
</comment>
<dbReference type="Proteomes" id="UP000031950">
    <property type="component" value="Unassembled WGS sequence"/>
</dbReference>
<gene>
    <name evidence="1" type="ORF">KP77_24890</name>
</gene>
<sequence>MNVNVDANKVIEVLVKKISYLELEIAKYEVAMQEASKQNQNSKD</sequence>
<name>A0A0C2VR48_9BACL</name>
<dbReference type="PATRIC" id="fig|135826.4.peg.2480"/>
<accession>A0A0C2VR48</accession>
<organism evidence="1 2">
    <name type="scientific">Jeotgalibacillus alimentarius</name>
    <dbReference type="NCBI Taxonomy" id="135826"/>
    <lineage>
        <taxon>Bacteria</taxon>
        <taxon>Bacillati</taxon>
        <taxon>Bacillota</taxon>
        <taxon>Bacilli</taxon>
        <taxon>Bacillales</taxon>
        <taxon>Caryophanaceae</taxon>
        <taxon>Jeotgalibacillus</taxon>
    </lineage>
</organism>
<keyword evidence="2" id="KW-1185">Reference proteome</keyword>
<dbReference type="EMBL" id="JXRQ01000024">
    <property type="protein sequence ID" value="KIL46921.1"/>
    <property type="molecule type" value="Genomic_DNA"/>
</dbReference>
<proteinExistence type="predicted"/>
<reference evidence="1 2" key="1">
    <citation type="submission" date="2015-01" db="EMBL/GenBank/DDBJ databases">
        <title>Genome sequence of Jeotgalibacillus alimentarius.</title>
        <authorList>
            <person name="Goh K.M."/>
            <person name="Chan K.-G."/>
            <person name="Yaakop A.S."/>
            <person name="Ee R."/>
            <person name="Gan H.M."/>
            <person name="Chan C.S."/>
        </authorList>
    </citation>
    <scope>NUCLEOTIDE SEQUENCE [LARGE SCALE GENOMIC DNA]</scope>
    <source>
        <strain evidence="1 2">YKJ-13</strain>
    </source>
</reference>
<evidence type="ECO:0000313" key="1">
    <source>
        <dbReference type="EMBL" id="KIL46921.1"/>
    </source>
</evidence>
<dbReference type="STRING" id="135826.KP77_24890"/>
<dbReference type="AlphaFoldDB" id="A0A0C2VR48"/>
<protein>
    <submittedName>
        <fullName evidence="1">Uncharacterized protein</fullName>
    </submittedName>
</protein>